<evidence type="ECO:0000313" key="1">
    <source>
        <dbReference type="EMBL" id="MEQ2213381.1"/>
    </source>
</evidence>
<dbReference type="PANTHER" id="PTHR15730:SF5">
    <property type="entry name" value="SI:CH211-210B2.2-RELATED"/>
    <property type="match status" value="1"/>
</dbReference>
<accession>A0ABV0S0F8</accession>
<reference evidence="1 2" key="1">
    <citation type="submission" date="2021-06" db="EMBL/GenBank/DDBJ databases">
        <authorList>
            <person name="Palmer J.M."/>
        </authorList>
    </citation>
    <scope>NUCLEOTIDE SEQUENCE [LARGE SCALE GENOMIC DNA]</scope>
    <source>
        <strain evidence="1 2">XC_2019</strain>
        <tissue evidence="1">Muscle</tissue>
    </source>
</reference>
<dbReference type="InterPro" id="IPR051244">
    <property type="entry name" value="TCAF"/>
</dbReference>
<protein>
    <submittedName>
        <fullName evidence="1">Uncharacterized protein</fullName>
    </submittedName>
</protein>
<name>A0ABV0S0F8_9TELE</name>
<dbReference type="EMBL" id="JAHRIN010061755">
    <property type="protein sequence ID" value="MEQ2213381.1"/>
    <property type="molecule type" value="Genomic_DNA"/>
</dbReference>
<gene>
    <name evidence="1" type="ORF">XENOCAPTIV_014161</name>
</gene>
<evidence type="ECO:0000313" key="2">
    <source>
        <dbReference type="Proteomes" id="UP001434883"/>
    </source>
</evidence>
<organism evidence="1 2">
    <name type="scientific">Xenoophorus captivus</name>
    <dbReference type="NCBI Taxonomy" id="1517983"/>
    <lineage>
        <taxon>Eukaryota</taxon>
        <taxon>Metazoa</taxon>
        <taxon>Chordata</taxon>
        <taxon>Craniata</taxon>
        <taxon>Vertebrata</taxon>
        <taxon>Euteleostomi</taxon>
        <taxon>Actinopterygii</taxon>
        <taxon>Neopterygii</taxon>
        <taxon>Teleostei</taxon>
        <taxon>Neoteleostei</taxon>
        <taxon>Acanthomorphata</taxon>
        <taxon>Ovalentaria</taxon>
        <taxon>Atherinomorphae</taxon>
        <taxon>Cyprinodontiformes</taxon>
        <taxon>Goodeidae</taxon>
        <taxon>Xenoophorus</taxon>
    </lineage>
</organism>
<dbReference type="Proteomes" id="UP001434883">
    <property type="component" value="Unassembled WGS sequence"/>
</dbReference>
<sequence length="485" mass="52798">MSNPTVQNNHETSYMSLTKGLRELDLRGPYVPSDLLLIGDHAFPLAMNSKGQVLMAASLYGRGRIVVLGHEGYLTAFPALVENALIWLRGDGSDNPSVAVHQNMKVVSDNLSSSTFQVEVVGGFSSNLKSGVYVTDAYSVGANPKDLVAFLKAGGGVLLGGQAWSWAADHPKENTLHYFDGNKVSGVAGIYFSKNQGEAEHLPVYPQIPSSWMAVVIGKDFEDDLQFLLHGVSELAIPNGSLASEVLVHGPLSFPIATAGGGPAFLAGAYYGQGRVIVAGHEGVLSAENNGIKIATDSGLEMEKTGFKKDLSVFVSPSNPNENWEEIQNFVAEGGGLLIGNKILNQMGLSLLKSTIKAGSYKVPDPIQVVKNTYHFRHLLHRFAKHVTVDEKLSKHEEEFLKKLGSDCSTYLNMKAHDSCHYSQVVATLTDILKKSGLPQVSTEQHILYMISEITLIIRYVLTVHTDDQWYDSITSYLSYFVLPR</sequence>
<dbReference type="PANTHER" id="PTHR15730">
    <property type="entry name" value="EXPERIMENTAL AUTOIMMUNE PROSTATITIS ANTIGEN 2-RELATED"/>
    <property type="match status" value="1"/>
</dbReference>
<keyword evidence="2" id="KW-1185">Reference proteome</keyword>
<proteinExistence type="predicted"/>
<comment type="caution">
    <text evidence="1">The sequence shown here is derived from an EMBL/GenBank/DDBJ whole genome shotgun (WGS) entry which is preliminary data.</text>
</comment>